<proteinExistence type="predicted"/>
<evidence type="ECO:0000259" key="1">
    <source>
        <dbReference type="Pfam" id="PF07675"/>
    </source>
</evidence>
<dbReference type="InterPro" id="IPR013783">
    <property type="entry name" value="Ig-like_fold"/>
</dbReference>
<dbReference type="Gene3D" id="2.60.120.200">
    <property type="match status" value="2"/>
</dbReference>
<evidence type="ECO:0000313" key="2">
    <source>
        <dbReference type="EMBL" id="MBF0970852.1"/>
    </source>
</evidence>
<dbReference type="Gene3D" id="2.60.40.10">
    <property type="entry name" value="Immunoglobulins"/>
    <property type="match status" value="3"/>
</dbReference>
<gene>
    <name evidence="2" type="ORF">HXK21_07415</name>
</gene>
<feature type="non-terminal residue" evidence="2">
    <location>
        <position position="1"/>
    </location>
</feature>
<dbReference type="NCBIfam" id="NF038128">
    <property type="entry name" value="choice_anch_J"/>
    <property type="match status" value="2"/>
</dbReference>
<dbReference type="Pfam" id="PF07675">
    <property type="entry name" value="Cleaved_Adhesin"/>
    <property type="match status" value="1"/>
</dbReference>
<evidence type="ECO:0000313" key="3">
    <source>
        <dbReference type="Proteomes" id="UP000704068"/>
    </source>
</evidence>
<sequence>LTLYTYDLTTWTGSGETYNDFSLAAIETAQAADGTVYGEFFNSRASNRQYELGTVDYRTRQRTTFGTTSRRYVAMGITAAKQLYGIAADGNLYRISITDGKETLVGPTGLELTDEDGGPYDQTGEINPKDDTFFWYAQDKNYDTGLYTVNLQTGAATKIADTDFTMYGMLIAPATAADDVPAVATGLAATFSGTSLSGSMQFTMPTQTAGGKSLTGSLNYTITGNGAPLASGTALPGATVNAPITVPFSDNFVLAVTVTNAAGESAAATLNKWIGFDEPEKVGNPTATLASGIVTIAWNAPTAGTKQGTLGPLTYDVIRIQGRDTTTVASGISATSYTDDVSAAQLASYTYAVRAISANVKGAWANTPIIIAGAAIEPDWQYTIEGTSALSLFKVIDANNDNFTWWSNGVTGYGAMSNQARVKAASDDWLLTPPIHISGDRVYTISFKVRNIMDAYRNTLEVKWGNSDTPAHMTNTLLNTFTPKYSETNGQWQVCTVDLIPTTSGNVYIGFHDNTPAGEKFQIAIDKLTIKKTAYTASPDSVKSLTVTPAQRGALQATVQFTTPNVTLNGATLSRVDSFVVMRDDVWAGRISGSTPGAQVMWTDANVPDNGYHTYTITPYLNGHPGRSTSTQAYIGMDRPKNPTGITFVDKGTSLQASWNAFSQPGANGGFLEPDKVSVTFFSLVNGQFGHELGDSLTTSQAGATTTTLAIDPNITPAADGKTQALAWFAARANSEGGHSDYVSARGVVVGPNIKLPFKESLTGGKLDNGFATLLGNAQYENRKTAAPWRVVTDAASDNDGGSLVWANYEENYAGQTISYTIQQGDETSVNLPKVTLSGAVRPKLFFDLYSLVGNEAMLKVLVQTPDGVDHLVAQYDLTQTSKNGWERRLIDLSAYTAERYIIVKFDGLAQGNKVLIGIDNINIIDQMDRNLAATSIKAPDFINAGKSDSVTVTLKNLGTKPADAYRIVLFANDKPCDTVSINRPLASLANDTVRLHLPVAINEQANKLRVKATIAYDGDQLAADDTTEMVEVGVVKSPYGRITDLQATAADGGQATLTWGSPVLPEPERVTEGFEDFKPFARQMAPWTLFDGDKGTAGALQQSSSYPGQGEAFAFIAFNPNWWIEDMTTINPGLEPYDGAQYAAAVYAYNADRKLVQQDNWLISPRLSGRKQEVSFYVMNIATSRGETRFAEHFDVLYSTENTDTTSFVKLQSAKADGTEPFNQTANWKLITIELPEGAKYFAIHHNTPKGNAYAFGIDNITYEQLATGADDDVTAYIIYRDGKEIARVSGDKMTFTDTDAVGTHVYNVTAVYTSKQGEVNESGFSNDASITISSLSTIEAGETQLDVTNLGGVRVKSKAKTLSGLPGGVYIINGKKRIVK</sequence>
<accession>A0A929RZS9</accession>
<dbReference type="RefSeq" id="WP_303764496.1">
    <property type="nucleotide sequence ID" value="NZ_JABZGR010000026.1"/>
</dbReference>
<dbReference type="InterPro" id="IPR011628">
    <property type="entry name" value="Cleaved_adhesin"/>
</dbReference>
<name>A0A929RZS9_9BACT</name>
<comment type="caution">
    <text evidence="2">The sequence shown here is derived from an EMBL/GenBank/DDBJ whole genome shotgun (WGS) entry which is preliminary data.</text>
</comment>
<dbReference type="Proteomes" id="UP000704068">
    <property type="component" value="Unassembled WGS sequence"/>
</dbReference>
<protein>
    <submittedName>
        <fullName evidence="2">Adhesin</fullName>
    </submittedName>
</protein>
<feature type="domain" description="Cleaved adhesin" evidence="1">
    <location>
        <begin position="1148"/>
        <end position="1255"/>
    </location>
</feature>
<dbReference type="EMBL" id="JABZGR010000026">
    <property type="protein sequence ID" value="MBF0970852.1"/>
    <property type="molecule type" value="Genomic_DNA"/>
</dbReference>
<reference evidence="2" key="1">
    <citation type="submission" date="2020-04" db="EMBL/GenBank/DDBJ databases">
        <title>Deep metagenomics examines the oral microbiome during advanced dental caries in children, revealing novel taxa and co-occurrences with host molecules.</title>
        <authorList>
            <person name="Baker J.L."/>
            <person name="Morton J.T."/>
            <person name="Dinis M."/>
            <person name="Alvarez R."/>
            <person name="Tran N.C."/>
            <person name="Knight R."/>
            <person name="Edlund A."/>
        </authorList>
    </citation>
    <scope>NUCLEOTIDE SEQUENCE</scope>
    <source>
        <strain evidence="2">JCVI_34_bin.1</strain>
    </source>
</reference>
<organism evidence="2 3">
    <name type="scientific">Alloprevotella tannerae</name>
    <dbReference type="NCBI Taxonomy" id="76122"/>
    <lineage>
        <taxon>Bacteria</taxon>
        <taxon>Pseudomonadati</taxon>
        <taxon>Bacteroidota</taxon>
        <taxon>Bacteroidia</taxon>
        <taxon>Bacteroidales</taxon>
        <taxon>Prevotellaceae</taxon>
        <taxon>Alloprevotella</taxon>
    </lineage>
</organism>